<dbReference type="OrthoDB" id="6369851at2759"/>
<evidence type="ECO:0000256" key="3">
    <source>
        <dbReference type="ARBA" id="ARBA00022692"/>
    </source>
</evidence>
<evidence type="ECO:0000313" key="8">
    <source>
        <dbReference type="Proteomes" id="UP000678499"/>
    </source>
</evidence>
<comment type="subcellular location">
    <subcellularLocation>
        <location evidence="1">Membrane</location>
        <topology evidence="1">Multi-pass membrane protein</topology>
    </subcellularLocation>
</comment>
<dbReference type="PANTHER" id="PTHR16932:SF18">
    <property type="entry name" value="INTERFERON, ALPHA-INDUCIBLE PROTEIN 27-LIKE 2"/>
    <property type="match status" value="1"/>
</dbReference>
<dbReference type="Proteomes" id="UP000678499">
    <property type="component" value="Unassembled WGS sequence"/>
</dbReference>
<reference evidence="7" key="1">
    <citation type="submission" date="2020-11" db="EMBL/GenBank/DDBJ databases">
        <authorList>
            <person name="Tran Van P."/>
        </authorList>
    </citation>
    <scope>NUCLEOTIDE SEQUENCE</scope>
</reference>
<evidence type="ECO:0000256" key="4">
    <source>
        <dbReference type="ARBA" id="ARBA00022989"/>
    </source>
</evidence>
<evidence type="ECO:0000313" key="7">
    <source>
        <dbReference type="EMBL" id="CAD7281584.1"/>
    </source>
</evidence>
<accession>A0A7R9GHQ1</accession>
<dbReference type="InterPro" id="IPR009311">
    <property type="entry name" value="IFI6/IFI27-like"/>
</dbReference>
<name>A0A7R9GHQ1_9CRUS</name>
<feature type="transmembrane region" description="Helical" evidence="6">
    <location>
        <begin position="312"/>
        <end position="333"/>
    </location>
</feature>
<protein>
    <submittedName>
        <fullName evidence="7">Uncharacterized protein</fullName>
    </submittedName>
</protein>
<dbReference type="AlphaFoldDB" id="A0A7R9GHQ1"/>
<dbReference type="EMBL" id="CAJPEX010002996">
    <property type="protein sequence ID" value="CAG0921736.1"/>
    <property type="molecule type" value="Genomic_DNA"/>
</dbReference>
<dbReference type="Gene3D" id="6.10.110.10">
    <property type="match status" value="2"/>
</dbReference>
<keyword evidence="8" id="KW-1185">Reference proteome</keyword>
<organism evidence="7">
    <name type="scientific">Notodromas monacha</name>
    <dbReference type="NCBI Taxonomy" id="399045"/>
    <lineage>
        <taxon>Eukaryota</taxon>
        <taxon>Metazoa</taxon>
        <taxon>Ecdysozoa</taxon>
        <taxon>Arthropoda</taxon>
        <taxon>Crustacea</taxon>
        <taxon>Oligostraca</taxon>
        <taxon>Ostracoda</taxon>
        <taxon>Podocopa</taxon>
        <taxon>Podocopida</taxon>
        <taxon>Cypridocopina</taxon>
        <taxon>Cypridoidea</taxon>
        <taxon>Cyprididae</taxon>
        <taxon>Notodromas</taxon>
    </lineage>
</organism>
<proteinExistence type="inferred from homology"/>
<dbReference type="InterPro" id="IPR038213">
    <property type="entry name" value="IFI6/IFI27-like_sf"/>
</dbReference>
<dbReference type="Pfam" id="PF06140">
    <property type="entry name" value="Ifi-6-16"/>
    <property type="match status" value="2"/>
</dbReference>
<feature type="transmembrane region" description="Helical" evidence="6">
    <location>
        <begin position="114"/>
        <end position="134"/>
    </location>
</feature>
<dbReference type="EMBL" id="OA885033">
    <property type="protein sequence ID" value="CAD7281584.1"/>
    <property type="molecule type" value="Genomic_DNA"/>
</dbReference>
<keyword evidence="4 6" id="KW-1133">Transmembrane helix</keyword>
<dbReference type="GO" id="GO:0016020">
    <property type="term" value="C:membrane"/>
    <property type="evidence" value="ECO:0007669"/>
    <property type="project" value="UniProtKB-SubCell"/>
</dbReference>
<keyword evidence="3 6" id="KW-0812">Transmembrane</keyword>
<comment type="similarity">
    <text evidence="2">Belongs to the IFI6/IFI27 family.</text>
</comment>
<evidence type="ECO:0000256" key="6">
    <source>
        <dbReference type="SAM" id="Phobius"/>
    </source>
</evidence>
<feature type="transmembrane region" description="Helical" evidence="6">
    <location>
        <begin position="154"/>
        <end position="175"/>
    </location>
</feature>
<sequence>MKFMSIKTQVLVLTFLIVAAFVTYAVVMSSASASRMTDAIHAQEPAGEVPSQNHTASADPWSFVDGGVPPRNHSAPAAPWSFSDVGILIGASALSGVLAIGVIPLALCMLGFTCWGVVAGSAAALCQSGIGNVPAGSWFSCLQHTSACGAVGRFLIPVTFLIGAGIGGTTTFYILENQHRSNPLNETDLTRFIGGIESTAEDIRNNLPDFSSTLWEDVRNTSATSWEDVRNSSVTLWEGVRENSGALLEKVQNTSGAYLEDIRNATSESAKQETAYGLESGEVPPRNHSAPAAPWSFADVGILIGAGALSGVLAIGVIPLALCILGFTCWGVLAGSAAALCQSSIGNVPAGSCFSCFQSVGACGSRGLKLMPVWFLIGAGIGGTATFYVLEDQHRNNPKKVFLNSAASTCADPDHAVNETDLTRFIDEGIWNLLGYAATLEEDAMEISAHNESLAFAETRNLLLAALKSCIKNPPWASKV</sequence>
<feature type="transmembrane region" description="Helical" evidence="6">
    <location>
        <begin position="373"/>
        <end position="390"/>
    </location>
</feature>
<evidence type="ECO:0000256" key="2">
    <source>
        <dbReference type="ARBA" id="ARBA00007262"/>
    </source>
</evidence>
<evidence type="ECO:0000256" key="1">
    <source>
        <dbReference type="ARBA" id="ARBA00004141"/>
    </source>
</evidence>
<feature type="transmembrane region" description="Helical" evidence="6">
    <location>
        <begin position="85"/>
        <end position="107"/>
    </location>
</feature>
<gene>
    <name evidence="7" type="ORF">NMOB1V02_LOCUS9227</name>
</gene>
<evidence type="ECO:0000256" key="5">
    <source>
        <dbReference type="ARBA" id="ARBA00023136"/>
    </source>
</evidence>
<dbReference type="PANTHER" id="PTHR16932">
    <property type="entry name" value="INTERFERON ALPHA-INDUCIBLE PROTEIN 27"/>
    <property type="match status" value="1"/>
</dbReference>
<keyword evidence="5 6" id="KW-0472">Membrane</keyword>